<proteinExistence type="predicted"/>
<dbReference type="InterPro" id="IPR029787">
    <property type="entry name" value="Nucleotide_cyclase"/>
</dbReference>
<dbReference type="SUPFAM" id="SSF55073">
    <property type="entry name" value="Nucleotide cyclase"/>
    <property type="match status" value="1"/>
</dbReference>
<dbReference type="GO" id="GO:0000976">
    <property type="term" value="F:transcription cis-regulatory region binding"/>
    <property type="evidence" value="ECO:0007669"/>
    <property type="project" value="TreeGrafter"/>
</dbReference>
<evidence type="ECO:0000256" key="2">
    <source>
        <dbReference type="ARBA" id="ARBA00023125"/>
    </source>
</evidence>
<dbReference type="InterPro" id="IPR043128">
    <property type="entry name" value="Rev_trsase/Diguanyl_cyclase"/>
</dbReference>
<gene>
    <name evidence="5" type="ORF">SAMN02910280_0980</name>
</gene>
<evidence type="ECO:0000313" key="6">
    <source>
        <dbReference type="Proteomes" id="UP000183461"/>
    </source>
</evidence>
<dbReference type="InterPro" id="IPR028082">
    <property type="entry name" value="Peripla_BP_I"/>
</dbReference>
<evidence type="ECO:0000256" key="3">
    <source>
        <dbReference type="ARBA" id="ARBA00023163"/>
    </source>
</evidence>
<dbReference type="SMART" id="SM00267">
    <property type="entry name" value="GGDEF"/>
    <property type="match status" value="1"/>
</dbReference>
<dbReference type="InterPro" id="IPR046335">
    <property type="entry name" value="LacI/GalR-like_sensor"/>
</dbReference>
<evidence type="ECO:0000313" key="5">
    <source>
        <dbReference type="EMBL" id="SFW19825.1"/>
    </source>
</evidence>
<dbReference type="Gene3D" id="3.30.70.270">
    <property type="match status" value="1"/>
</dbReference>
<dbReference type="NCBIfam" id="TIGR00254">
    <property type="entry name" value="GGDEF"/>
    <property type="match status" value="1"/>
</dbReference>
<evidence type="ECO:0000259" key="4">
    <source>
        <dbReference type="PROSITE" id="PS50887"/>
    </source>
</evidence>
<dbReference type="CDD" id="cd01949">
    <property type="entry name" value="GGDEF"/>
    <property type="match status" value="1"/>
</dbReference>
<sequence>MKKRKTIAVIAADVFNDYMNRIFVGISEQCKELGYDVLTFLMAFNLDSGNLIQQGEENIFTLVKKNIIDGVVLMAGNLASQNLIDKFVKVFSHWGIPVVALDHDFDFCDSIYADDTKLFEQMTDHFIEVHGCSRIMCLTGPEGSKPAETRLAGYKNSMEKHGLEIGEGDIIYGDFWKIVSQRLAKEFIEGKREMPEAVICANDTMARYLASALVKGGKNIPEDIRISGYDGSNDAILNIPSISTVLPENERMGARAVCILHKKISGMNVEPVETLAHGRLLFARSCGCGSATYHSVSTREEYHNRVVRYENYFKKSGMLESLMEEENLDGLLHKLNGFVYAINGLDTYMLCLNKNWDNIEGDEGDYVREGYAALMEARMVYTRKKTEFTSRSFRSNDILPHFIDEYCSEPSTYFLLPVHFMDRCFGYSVFRFSDIRCAASNVFAMWNRNISVALEFLRVRTKLLSINQRIFMSSIRDTLTGIYNRHGFNRMAEGIFRKACQEKKQLFIIIADLDRLKMINDNYGHIEGDTAITAVANALNTSCELNEVCARTGGDEFAIIGCGNYSPDKIQEHYRYIYDYLTRYNASAKKGYTVGVSLGCFCEVPDENEPLDKYIKIADTRMYENKVKRKKLRED</sequence>
<dbReference type="Gene3D" id="3.40.50.2300">
    <property type="match status" value="2"/>
</dbReference>
<name>A0A1K1M9S5_RUMFL</name>
<dbReference type="RefSeq" id="WP_072299365.1">
    <property type="nucleotide sequence ID" value="NZ_FPIP01000002.1"/>
</dbReference>
<dbReference type="PANTHER" id="PTHR30146:SF24">
    <property type="entry name" value="XYLOSE OPERON REGULATORY PROTEIN"/>
    <property type="match status" value="1"/>
</dbReference>
<keyword evidence="2" id="KW-0238">DNA-binding</keyword>
<reference evidence="5 6" key="1">
    <citation type="submission" date="2016-11" db="EMBL/GenBank/DDBJ databases">
        <authorList>
            <person name="Jaros S."/>
            <person name="Januszkiewicz K."/>
            <person name="Wedrychowicz H."/>
        </authorList>
    </citation>
    <scope>NUCLEOTIDE SEQUENCE [LARGE SCALE GENOMIC DNA]</scope>
    <source>
        <strain evidence="5 6">YL228</strain>
    </source>
</reference>
<dbReference type="InterPro" id="IPR000160">
    <property type="entry name" value="GGDEF_dom"/>
</dbReference>
<dbReference type="PROSITE" id="PS50887">
    <property type="entry name" value="GGDEF"/>
    <property type="match status" value="1"/>
</dbReference>
<protein>
    <submittedName>
        <fullName evidence="5">Diguanylate cyclase (GGDEF) domain-containing protein</fullName>
    </submittedName>
</protein>
<dbReference type="PANTHER" id="PTHR30146">
    <property type="entry name" value="LACI-RELATED TRANSCRIPTIONAL REPRESSOR"/>
    <property type="match status" value="1"/>
</dbReference>
<feature type="domain" description="GGDEF" evidence="4">
    <location>
        <begin position="504"/>
        <end position="635"/>
    </location>
</feature>
<evidence type="ECO:0000256" key="1">
    <source>
        <dbReference type="ARBA" id="ARBA00023015"/>
    </source>
</evidence>
<keyword evidence="1" id="KW-0805">Transcription regulation</keyword>
<organism evidence="5 6">
    <name type="scientific">Ruminococcus flavefaciens</name>
    <dbReference type="NCBI Taxonomy" id="1265"/>
    <lineage>
        <taxon>Bacteria</taxon>
        <taxon>Bacillati</taxon>
        <taxon>Bacillota</taxon>
        <taxon>Clostridia</taxon>
        <taxon>Eubacteriales</taxon>
        <taxon>Oscillospiraceae</taxon>
        <taxon>Ruminococcus</taxon>
    </lineage>
</organism>
<dbReference type="Pfam" id="PF00990">
    <property type="entry name" value="GGDEF"/>
    <property type="match status" value="1"/>
</dbReference>
<dbReference type="EMBL" id="FPIP01000002">
    <property type="protein sequence ID" value="SFW19825.1"/>
    <property type="molecule type" value="Genomic_DNA"/>
</dbReference>
<dbReference type="SUPFAM" id="SSF53822">
    <property type="entry name" value="Periplasmic binding protein-like I"/>
    <property type="match status" value="1"/>
</dbReference>
<dbReference type="GO" id="GO:0003700">
    <property type="term" value="F:DNA-binding transcription factor activity"/>
    <property type="evidence" value="ECO:0007669"/>
    <property type="project" value="TreeGrafter"/>
</dbReference>
<dbReference type="Proteomes" id="UP000183461">
    <property type="component" value="Unassembled WGS sequence"/>
</dbReference>
<dbReference type="AlphaFoldDB" id="A0A1K1M9S5"/>
<dbReference type="CDD" id="cd06267">
    <property type="entry name" value="PBP1_LacI_sugar_binding-like"/>
    <property type="match status" value="1"/>
</dbReference>
<dbReference type="Pfam" id="PF13377">
    <property type="entry name" value="Peripla_BP_3"/>
    <property type="match status" value="1"/>
</dbReference>
<accession>A0A1K1M9S5</accession>
<keyword evidence="3" id="KW-0804">Transcription</keyword>